<dbReference type="AlphaFoldDB" id="B0C508"/>
<organism evidence="2 3">
    <name type="scientific">Acaryochloris marina (strain MBIC 11017)</name>
    <dbReference type="NCBI Taxonomy" id="329726"/>
    <lineage>
        <taxon>Bacteria</taxon>
        <taxon>Bacillati</taxon>
        <taxon>Cyanobacteriota</taxon>
        <taxon>Cyanophyceae</taxon>
        <taxon>Acaryochloridales</taxon>
        <taxon>Acaryochloridaceae</taxon>
        <taxon>Acaryochloris</taxon>
    </lineage>
</organism>
<dbReference type="Proteomes" id="UP000000268">
    <property type="component" value="Chromosome"/>
</dbReference>
<accession>B0C508</accession>
<sequence length="64" mass="7776">MQAQKSQQRSSMLEGRCWLRYLRFIFRAFIGLAPIIYVYILTNISLFCDFYNIYFIFLLSMTFL</sequence>
<dbReference type="HOGENOM" id="CLU_2857322_0_0_3"/>
<name>B0C508_ACAM1</name>
<proteinExistence type="predicted"/>
<dbReference type="EMBL" id="CP000828">
    <property type="protein sequence ID" value="ABW25120.1"/>
    <property type="molecule type" value="Genomic_DNA"/>
</dbReference>
<keyword evidence="1" id="KW-0812">Transmembrane</keyword>
<gene>
    <name evidence="2" type="ordered locus">AM1_0032</name>
</gene>
<evidence type="ECO:0000313" key="2">
    <source>
        <dbReference type="EMBL" id="ABW25120.1"/>
    </source>
</evidence>
<evidence type="ECO:0000256" key="1">
    <source>
        <dbReference type="SAM" id="Phobius"/>
    </source>
</evidence>
<reference evidence="2 3" key="1">
    <citation type="journal article" date="2008" name="Proc. Natl. Acad. Sci. U.S.A.">
        <title>Niche adaptation and genome expansion in the chlorophyll d-producing cyanobacterium Acaryochloris marina.</title>
        <authorList>
            <person name="Swingley W.D."/>
            <person name="Chen M."/>
            <person name="Cheung P.C."/>
            <person name="Conrad A.L."/>
            <person name="Dejesa L.C."/>
            <person name="Hao J."/>
            <person name="Honchak B.M."/>
            <person name="Karbach L.E."/>
            <person name="Kurdoglu A."/>
            <person name="Lahiri S."/>
            <person name="Mastrian S.D."/>
            <person name="Miyashita H."/>
            <person name="Page L."/>
            <person name="Ramakrishna P."/>
            <person name="Satoh S."/>
            <person name="Sattley W.M."/>
            <person name="Shimada Y."/>
            <person name="Taylor H.L."/>
            <person name="Tomo T."/>
            <person name="Tsuchiya T."/>
            <person name="Wang Z.T."/>
            <person name="Raymond J."/>
            <person name="Mimuro M."/>
            <person name="Blankenship R.E."/>
            <person name="Touchman J.W."/>
        </authorList>
    </citation>
    <scope>NUCLEOTIDE SEQUENCE [LARGE SCALE GENOMIC DNA]</scope>
    <source>
        <strain evidence="3">MBIC 11017</strain>
    </source>
</reference>
<dbReference type="KEGG" id="amr:AM1_0032"/>
<keyword evidence="1" id="KW-1133">Transmembrane helix</keyword>
<protein>
    <submittedName>
        <fullName evidence="2">Uncharacterized protein</fullName>
    </submittedName>
</protein>
<keyword evidence="3" id="KW-1185">Reference proteome</keyword>
<keyword evidence="1" id="KW-0472">Membrane</keyword>
<evidence type="ECO:0000313" key="3">
    <source>
        <dbReference type="Proteomes" id="UP000000268"/>
    </source>
</evidence>
<feature type="transmembrane region" description="Helical" evidence="1">
    <location>
        <begin position="21"/>
        <end position="38"/>
    </location>
</feature>